<dbReference type="SUPFAM" id="SSF48557">
    <property type="entry name" value="L-aspartase-like"/>
    <property type="match status" value="1"/>
</dbReference>
<dbReference type="Pfam" id="PF00221">
    <property type="entry name" value="Lyase_aromatic"/>
    <property type="match status" value="1"/>
</dbReference>
<dbReference type="NCBIfam" id="TIGR01226">
    <property type="entry name" value="phe_am_lyase"/>
    <property type="match status" value="1"/>
</dbReference>
<dbReference type="Gene3D" id="1.10.275.10">
    <property type="entry name" value="Fumarase/aspartase (N-terminal domain)"/>
    <property type="match status" value="1"/>
</dbReference>
<dbReference type="PROSITE" id="PS00488">
    <property type="entry name" value="PAL_HISTIDASE"/>
    <property type="match status" value="1"/>
</dbReference>
<dbReference type="EMBL" id="SNSC02000002">
    <property type="protein sequence ID" value="TID26509.1"/>
    <property type="molecule type" value="Genomic_DNA"/>
</dbReference>
<organism evidence="4 5">
    <name type="scientific">Venturia nashicola</name>
    <dbReference type="NCBI Taxonomy" id="86259"/>
    <lineage>
        <taxon>Eukaryota</taxon>
        <taxon>Fungi</taxon>
        <taxon>Dikarya</taxon>
        <taxon>Ascomycota</taxon>
        <taxon>Pezizomycotina</taxon>
        <taxon>Dothideomycetes</taxon>
        <taxon>Pleosporomycetidae</taxon>
        <taxon>Venturiales</taxon>
        <taxon>Venturiaceae</taxon>
        <taxon>Venturia</taxon>
    </lineage>
</organism>
<dbReference type="GO" id="GO:0005737">
    <property type="term" value="C:cytoplasm"/>
    <property type="evidence" value="ECO:0007669"/>
    <property type="project" value="InterPro"/>
</dbReference>
<evidence type="ECO:0000256" key="3">
    <source>
        <dbReference type="SAM" id="MobiDB-lite"/>
    </source>
</evidence>
<dbReference type="InterPro" id="IPR005922">
    <property type="entry name" value="Phe_NH3-lyase"/>
</dbReference>
<proteinExistence type="inferred from homology"/>
<name>A0A4Z1PU47_9PEZI</name>
<keyword evidence="2 4" id="KW-0456">Lyase</keyword>
<evidence type="ECO:0000313" key="5">
    <source>
        <dbReference type="Proteomes" id="UP000298493"/>
    </source>
</evidence>
<keyword evidence="5" id="KW-1185">Reference proteome</keyword>
<dbReference type="InterPro" id="IPR008948">
    <property type="entry name" value="L-Aspartase-like"/>
</dbReference>
<dbReference type="PANTHER" id="PTHR10362">
    <property type="entry name" value="HISTIDINE AMMONIA-LYASE"/>
    <property type="match status" value="1"/>
</dbReference>
<dbReference type="CDD" id="cd00332">
    <property type="entry name" value="PAL-HAL"/>
    <property type="match status" value="1"/>
</dbReference>
<comment type="caution">
    <text evidence="4">The sequence shown here is derived from an EMBL/GenBank/DDBJ whole genome shotgun (WGS) entry which is preliminary data.</text>
</comment>
<dbReference type="AlphaFoldDB" id="A0A4Z1PU47"/>
<dbReference type="Gene3D" id="1.20.200.10">
    <property type="entry name" value="Fumarase/aspartase (Central domain)"/>
    <property type="match status" value="1"/>
</dbReference>
<evidence type="ECO:0000256" key="2">
    <source>
        <dbReference type="RuleBase" id="RU003954"/>
    </source>
</evidence>
<evidence type="ECO:0000313" key="4">
    <source>
        <dbReference type="EMBL" id="TID26509.1"/>
    </source>
</evidence>
<dbReference type="STRING" id="86259.A0A4Z1PU47"/>
<dbReference type="InterPro" id="IPR022313">
    <property type="entry name" value="Phe/His_NH3-lyase_AS"/>
</dbReference>
<gene>
    <name evidence="4" type="ORF">E6O75_ATG01002</name>
</gene>
<protein>
    <submittedName>
        <fullName evidence="4">Phenylalanine ammonia-lyase</fullName>
    </submittedName>
</protein>
<dbReference type="InterPro" id="IPR024083">
    <property type="entry name" value="Fumarase/histidase_N"/>
</dbReference>
<dbReference type="InterPro" id="IPR023144">
    <property type="entry name" value="Phe_NH3-lyase_shielding_dom_sf"/>
</dbReference>
<comment type="similarity">
    <text evidence="1 2">Belongs to the PAL/histidase family.</text>
</comment>
<dbReference type="InterPro" id="IPR001106">
    <property type="entry name" value="Aromatic_Lyase"/>
</dbReference>
<dbReference type="GO" id="GO:0016841">
    <property type="term" value="F:ammonia-lyase activity"/>
    <property type="evidence" value="ECO:0007669"/>
    <property type="project" value="InterPro"/>
</dbReference>
<reference evidence="4 5" key="1">
    <citation type="submission" date="2019-04" db="EMBL/GenBank/DDBJ databases">
        <title>High contiguity whole genome sequence and gene annotation resource for two Venturia nashicola isolates.</title>
        <authorList>
            <person name="Prokchorchik M."/>
            <person name="Won K."/>
            <person name="Lee Y."/>
            <person name="Choi E.D."/>
            <person name="Segonzac C."/>
            <person name="Sohn K.H."/>
        </authorList>
    </citation>
    <scope>NUCLEOTIDE SEQUENCE [LARGE SCALE GENOMIC DNA]</scope>
    <source>
        <strain evidence="4 5">PRI2</strain>
    </source>
</reference>
<feature type="region of interest" description="Disordered" evidence="3">
    <location>
        <begin position="1"/>
        <end position="42"/>
    </location>
</feature>
<evidence type="ECO:0000256" key="1">
    <source>
        <dbReference type="ARBA" id="ARBA00007238"/>
    </source>
</evidence>
<dbReference type="GO" id="GO:0006559">
    <property type="term" value="P:L-phenylalanine catabolic process"/>
    <property type="evidence" value="ECO:0007669"/>
    <property type="project" value="InterPro"/>
</dbReference>
<sequence length="745" mass="80276">MKPAETTPPSTRSGSPYRAGSQICPESPARTSSPTRLESAHAEQGHARMTLGFLEKVTFLSDKGFVALNGDNLDVPDLVAVANFGCGTSLLRDDIVGKVNDSIAVLKRKLSQEELVYGVNTGFGGSADVRTSKHVALQQGLVQLLNSGVLTNEDTMPASQASSLNGQSASMPTSWARGLMLARLNSIIRGHSAVSLEIIDTIVTFLQKDMTPVIPVRGSISASGDLIPLSYLAGCIQGSTDIYMRVGNLNSKVVPAAVALKEAGIQPIILGAKEGLGLLNGTAASVAVASLAIYESNQIALLSQILTAMGCEALKGTAESFHAFIAKTRPHKGQIEAASNILGFLSSSGLVSGFDGENKEVEGLAQDRYALRTSSQWIGPQLEDLMLATEQVTVELNSTTDNPLIDVEGDTILHGGNFQAASVTSAMEKTRLSVQMLAKMLFAQCTEIINPALNRGLPPNLCADDPSLSFTMKGVDISMAAYYSEIAFLSNPVSTHVQSAEMHNQALNSLALISARYTLQVVEIANMMCAAYLTMVCQALDLRVLQQRFIEALRPVIVVKTKSILEALIESSDSERSGQAIFVQVLKTWNSSTTMDLAERCDKTAEAASAILFSEMTGNSESEFKCSTQAVFSGIKTWKEEISTTLKELYEQTREEMFKDHKDITPRQLGQGSRKLYLFVRGELKIPFHRGLVEEPTHELGADQQASFPTAERRTIGSLIGIVYEAIRDGSIGKPLMEAVRENWK</sequence>
<dbReference type="Proteomes" id="UP000298493">
    <property type="component" value="Unassembled WGS sequence"/>
</dbReference>
<dbReference type="Gene3D" id="1.10.274.20">
    <property type="entry name" value="Phenylalanine ammonia-lyase 1, domain 3"/>
    <property type="match status" value="1"/>
</dbReference>
<accession>A0A4Z1PU47</accession>